<name>A0AAV9RLN1_9TELE</name>
<evidence type="ECO:0000313" key="3">
    <source>
        <dbReference type="Proteomes" id="UP001311232"/>
    </source>
</evidence>
<dbReference type="EMBL" id="JAHHUM010001732">
    <property type="protein sequence ID" value="KAK5609908.1"/>
    <property type="molecule type" value="Genomic_DNA"/>
</dbReference>
<gene>
    <name evidence="2" type="ORF">CRENBAI_013553</name>
</gene>
<organism evidence="2 3">
    <name type="scientific">Crenichthys baileyi</name>
    <name type="common">White River springfish</name>
    <dbReference type="NCBI Taxonomy" id="28760"/>
    <lineage>
        <taxon>Eukaryota</taxon>
        <taxon>Metazoa</taxon>
        <taxon>Chordata</taxon>
        <taxon>Craniata</taxon>
        <taxon>Vertebrata</taxon>
        <taxon>Euteleostomi</taxon>
        <taxon>Actinopterygii</taxon>
        <taxon>Neopterygii</taxon>
        <taxon>Teleostei</taxon>
        <taxon>Neoteleostei</taxon>
        <taxon>Acanthomorphata</taxon>
        <taxon>Ovalentaria</taxon>
        <taxon>Atherinomorphae</taxon>
        <taxon>Cyprinodontiformes</taxon>
        <taxon>Goodeidae</taxon>
        <taxon>Crenichthys</taxon>
    </lineage>
</organism>
<keyword evidence="3" id="KW-1185">Reference proteome</keyword>
<comment type="caution">
    <text evidence="2">The sequence shown here is derived from an EMBL/GenBank/DDBJ whole genome shotgun (WGS) entry which is preliminary data.</text>
</comment>
<proteinExistence type="predicted"/>
<dbReference type="AlphaFoldDB" id="A0AAV9RLN1"/>
<protein>
    <submittedName>
        <fullName evidence="2">Uncharacterized protein</fullName>
    </submittedName>
</protein>
<feature type="compositionally biased region" description="Basic and acidic residues" evidence="1">
    <location>
        <begin position="21"/>
        <end position="31"/>
    </location>
</feature>
<dbReference type="Proteomes" id="UP001311232">
    <property type="component" value="Unassembled WGS sequence"/>
</dbReference>
<sequence>MFPKQKPWFNGDKKQKHGKKREAFKSGDQEEYKNAWCKLQKAIRAANRASHNTRSMFDKLNPDTPSKAPCDPTDTALQVKHAQVLKTLKKTIPHKPLIKWTEVERADSHGFLGLQVTSDLSWLHFIRLLRNAGLNGRPLTQAYRGLIESILTVGITICLVWEQRSGREEGSAKSQKEYMEDSMCVQRCRKRLTLCSDTNAACTT</sequence>
<evidence type="ECO:0000256" key="1">
    <source>
        <dbReference type="SAM" id="MobiDB-lite"/>
    </source>
</evidence>
<feature type="region of interest" description="Disordered" evidence="1">
    <location>
        <begin position="1"/>
        <end position="31"/>
    </location>
</feature>
<reference evidence="2 3" key="1">
    <citation type="submission" date="2021-06" db="EMBL/GenBank/DDBJ databases">
        <authorList>
            <person name="Palmer J.M."/>
        </authorList>
    </citation>
    <scope>NUCLEOTIDE SEQUENCE [LARGE SCALE GENOMIC DNA]</scope>
    <source>
        <strain evidence="2 3">MEX-2019</strain>
        <tissue evidence="2">Muscle</tissue>
    </source>
</reference>
<accession>A0AAV9RLN1</accession>
<evidence type="ECO:0000313" key="2">
    <source>
        <dbReference type="EMBL" id="KAK5609908.1"/>
    </source>
</evidence>